<dbReference type="AlphaFoldDB" id="A0AA37QHH3"/>
<reference evidence="2" key="1">
    <citation type="submission" date="2022-08" db="EMBL/GenBank/DDBJ databases">
        <title>Draft genome sequencing of Roseisolibacter agri AW1220.</title>
        <authorList>
            <person name="Tobiishi Y."/>
            <person name="Tonouchi A."/>
        </authorList>
    </citation>
    <scope>NUCLEOTIDE SEQUENCE</scope>
    <source>
        <strain evidence="2">AW1220</strain>
    </source>
</reference>
<protein>
    <submittedName>
        <fullName evidence="2">Uncharacterized protein</fullName>
    </submittedName>
</protein>
<keyword evidence="1" id="KW-0812">Transmembrane</keyword>
<keyword evidence="3" id="KW-1185">Reference proteome</keyword>
<evidence type="ECO:0000313" key="2">
    <source>
        <dbReference type="EMBL" id="GLC26928.1"/>
    </source>
</evidence>
<proteinExistence type="predicted"/>
<dbReference type="RefSeq" id="WP_284351378.1">
    <property type="nucleotide sequence ID" value="NZ_BRXS01000005.1"/>
</dbReference>
<dbReference type="EMBL" id="BRXS01000005">
    <property type="protein sequence ID" value="GLC26928.1"/>
    <property type="molecule type" value="Genomic_DNA"/>
</dbReference>
<feature type="transmembrane region" description="Helical" evidence="1">
    <location>
        <begin position="149"/>
        <end position="170"/>
    </location>
</feature>
<name>A0AA37QHH3_9BACT</name>
<feature type="transmembrane region" description="Helical" evidence="1">
    <location>
        <begin position="176"/>
        <end position="197"/>
    </location>
</feature>
<keyword evidence="1" id="KW-1133">Transmembrane helix</keyword>
<dbReference type="Proteomes" id="UP001161325">
    <property type="component" value="Unassembled WGS sequence"/>
</dbReference>
<evidence type="ECO:0000313" key="3">
    <source>
        <dbReference type="Proteomes" id="UP001161325"/>
    </source>
</evidence>
<evidence type="ECO:0000256" key="1">
    <source>
        <dbReference type="SAM" id="Phobius"/>
    </source>
</evidence>
<organism evidence="2 3">
    <name type="scientific">Roseisolibacter agri</name>
    <dbReference type="NCBI Taxonomy" id="2014610"/>
    <lineage>
        <taxon>Bacteria</taxon>
        <taxon>Pseudomonadati</taxon>
        <taxon>Gemmatimonadota</taxon>
        <taxon>Gemmatimonadia</taxon>
        <taxon>Gemmatimonadales</taxon>
        <taxon>Gemmatimonadaceae</taxon>
        <taxon>Roseisolibacter</taxon>
    </lineage>
</organism>
<comment type="caution">
    <text evidence="2">The sequence shown here is derived from an EMBL/GenBank/DDBJ whole genome shotgun (WGS) entry which is preliminary data.</text>
</comment>
<keyword evidence="1" id="KW-0472">Membrane</keyword>
<sequence>MQDRRYSEEDVQRILALAAEAESTALASGERQWTLAEIQRAGAEAGIAPASVAAAAIALDGQAAAPGDRRYLGLPVAVSRAVPLARPLSDEDWGRLVAQLRDTFAAQGRIEVIGGRREWRNGNLRVSHEPTDAGAVLALRTRKGDAPAMFALAGTVLLAAIAIGVVAALGADGERLTRAMLAGVLGALILLVGALRLPLWAGARGRQFDAIAGFARRLTGS</sequence>
<accession>A0AA37QHH3</accession>
<gene>
    <name evidence="2" type="ORF">rosag_34410</name>
</gene>